<gene>
    <name evidence="2" type="ORF">SUNI508_09837</name>
</gene>
<sequence length="75" mass="8127">MDPIQRPSFSSGLVALAQGSLGSTHSRGMTGGDVVSRPAPDIKKPLIAEDRVQGLLEWSALHNYTERRRTSPPKT</sequence>
<organism evidence="2 3">
    <name type="scientific">Seiridium unicorne</name>
    <dbReference type="NCBI Taxonomy" id="138068"/>
    <lineage>
        <taxon>Eukaryota</taxon>
        <taxon>Fungi</taxon>
        <taxon>Dikarya</taxon>
        <taxon>Ascomycota</taxon>
        <taxon>Pezizomycotina</taxon>
        <taxon>Sordariomycetes</taxon>
        <taxon>Xylariomycetidae</taxon>
        <taxon>Amphisphaeriales</taxon>
        <taxon>Sporocadaceae</taxon>
        <taxon>Seiridium</taxon>
    </lineage>
</organism>
<protein>
    <submittedName>
        <fullName evidence="2">Uncharacterized protein</fullName>
    </submittedName>
</protein>
<dbReference type="Proteomes" id="UP001408356">
    <property type="component" value="Unassembled WGS sequence"/>
</dbReference>
<keyword evidence="3" id="KW-1185">Reference proteome</keyword>
<name>A0ABR2UNG5_9PEZI</name>
<accession>A0ABR2UNG5</accession>
<evidence type="ECO:0000313" key="2">
    <source>
        <dbReference type="EMBL" id="KAK9416064.1"/>
    </source>
</evidence>
<reference evidence="2 3" key="1">
    <citation type="journal article" date="2024" name="J. Plant Pathol.">
        <title>Sequence and assembly of the genome of Seiridium unicorne, isolate CBS 538.82, causal agent of cypress canker disease.</title>
        <authorList>
            <person name="Scali E."/>
            <person name="Rocca G.D."/>
            <person name="Danti R."/>
            <person name="Garbelotto M."/>
            <person name="Barberini S."/>
            <person name="Baroncelli R."/>
            <person name="Emiliani G."/>
        </authorList>
    </citation>
    <scope>NUCLEOTIDE SEQUENCE [LARGE SCALE GENOMIC DNA]</scope>
    <source>
        <strain evidence="2 3">BM-138-508</strain>
    </source>
</reference>
<feature type="region of interest" description="Disordered" evidence="1">
    <location>
        <begin position="20"/>
        <end position="40"/>
    </location>
</feature>
<evidence type="ECO:0000256" key="1">
    <source>
        <dbReference type="SAM" id="MobiDB-lite"/>
    </source>
</evidence>
<evidence type="ECO:0000313" key="3">
    <source>
        <dbReference type="Proteomes" id="UP001408356"/>
    </source>
</evidence>
<dbReference type="EMBL" id="JARVKF010000409">
    <property type="protein sequence ID" value="KAK9416064.1"/>
    <property type="molecule type" value="Genomic_DNA"/>
</dbReference>
<comment type="caution">
    <text evidence="2">The sequence shown here is derived from an EMBL/GenBank/DDBJ whole genome shotgun (WGS) entry which is preliminary data.</text>
</comment>
<proteinExistence type="predicted"/>